<evidence type="ECO:0000313" key="11">
    <source>
        <dbReference type="EMBL" id="TGK11607.1"/>
    </source>
</evidence>
<evidence type="ECO:0000256" key="5">
    <source>
        <dbReference type="ARBA" id="ARBA00022692"/>
    </source>
</evidence>
<dbReference type="PRINTS" id="PR00344">
    <property type="entry name" value="BCTRLSENSOR"/>
</dbReference>
<keyword evidence="6 9" id="KW-1133">Transmembrane helix</keyword>
<dbReference type="InterPro" id="IPR004358">
    <property type="entry name" value="Sig_transdc_His_kin-like_C"/>
</dbReference>
<dbReference type="Pfam" id="PF07568">
    <property type="entry name" value="HisKA_2"/>
    <property type="match status" value="1"/>
</dbReference>
<evidence type="ECO:0000256" key="9">
    <source>
        <dbReference type="SAM" id="Phobius"/>
    </source>
</evidence>
<name>A0A4R9GG71_9LEPT</name>
<keyword evidence="11" id="KW-0808">Transferase</keyword>
<keyword evidence="8" id="KW-0175">Coiled coil</keyword>
<organism evidence="11 12">
    <name type="scientific">Leptospira fletcheri</name>
    <dbReference type="NCBI Taxonomy" id="2484981"/>
    <lineage>
        <taxon>Bacteria</taxon>
        <taxon>Pseudomonadati</taxon>
        <taxon>Spirochaetota</taxon>
        <taxon>Spirochaetia</taxon>
        <taxon>Leptospirales</taxon>
        <taxon>Leptospiraceae</taxon>
        <taxon>Leptospira</taxon>
    </lineage>
</organism>
<feature type="domain" description="Histidine kinase" evidence="10">
    <location>
        <begin position="516"/>
        <end position="715"/>
    </location>
</feature>
<dbReference type="OrthoDB" id="9816309at2"/>
<evidence type="ECO:0000256" key="2">
    <source>
        <dbReference type="ARBA" id="ARBA00004651"/>
    </source>
</evidence>
<dbReference type="PROSITE" id="PS50109">
    <property type="entry name" value="HIS_KIN"/>
    <property type="match status" value="1"/>
</dbReference>
<evidence type="ECO:0000256" key="3">
    <source>
        <dbReference type="ARBA" id="ARBA00012438"/>
    </source>
</evidence>
<dbReference type="Pfam" id="PF05231">
    <property type="entry name" value="MASE1"/>
    <property type="match status" value="1"/>
</dbReference>
<feature type="coiled-coil region" evidence="8">
    <location>
        <begin position="489"/>
        <end position="516"/>
    </location>
</feature>
<dbReference type="InterPro" id="IPR007895">
    <property type="entry name" value="MASE1"/>
</dbReference>
<keyword evidence="11" id="KW-0418">Kinase</keyword>
<dbReference type="InterPro" id="IPR005467">
    <property type="entry name" value="His_kinase_dom"/>
</dbReference>
<feature type="transmembrane region" description="Helical" evidence="9">
    <location>
        <begin position="21"/>
        <end position="42"/>
    </location>
</feature>
<feature type="transmembrane region" description="Helical" evidence="9">
    <location>
        <begin position="232"/>
        <end position="251"/>
    </location>
</feature>
<reference evidence="11" key="1">
    <citation type="journal article" date="2019" name="PLoS Negl. Trop. Dis.">
        <title>Revisiting the worldwide diversity of Leptospira species in the environment.</title>
        <authorList>
            <person name="Vincent A.T."/>
            <person name="Schiettekatte O."/>
            <person name="Bourhy P."/>
            <person name="Veyrier F.J."/>
            <person name="Picardeau M."/>
        </authorList>
    </citation>
    <scope>NUCLEOTIDE SEQUENCE [LARGE SCALE GENOMIC DNA]</scope>
    <source>
        <strain evidence="11">SSW15</strain>
    </source>
</reference>
<dbReference type="Pfam" id="PF02518">
    <property type="entry name" value="HATPase_c"/>
    <property type="match status" value="1"/>
</dbReference>
<evidence type="ECO:0000259" key="10">
    <source>
        <dbReference type="PROSITE" id="PS50109"/>
    </source>
</evidence>
<dbReference type="Gene3D" id="3.30.450.20">
    <property type="entry name" value="PAS domain"/>
    <property type="match status" value="1"/>
</dbReference>
<accession>A0A4R9GG71</accession>
<evidence type="ECO:0000256" key="7">
    <source>
        <dbReference type="ARBA" id="ARBA00023136"/>
    </source>
</evidence>
<dbReference type="SUPFAM" id="SSF55874">
    <property type="entry name" value="ATPase domain of HSP90 chaperone/DNA topoisomerase II/histidine kinase"/>
    <property type="match status" value="1"/>
</dbReference>
<dbReference type="AlphaFoldDB" id="A0A4R9GG71"/>
<evidence type="ECO:0000256" key="6">
    <source>
        <dbReference type="ARBA" id="ARBA00022989"/>
    </source>
</evidence>
<comment type="caution">
    <text evidence="11">The sequence shown here is derived from an EMBL/GenBank/DDBJ whole genome shotgun (WGS) entry which is preliminary data.</text>
</comment>
<feature type="transmembrane region" description="Helical" evidence="9">
    <location>
        <begin position="137"/>
        <end position="158"/>
    </location>
</feature>
<keyword evidence="5 9" id="KW-0812">Transmembrane</keyword>
<feature type="transmembrane region" description="Helical" evidence="9">
    <location>
        <begin position="170"/>
        <end position="192"/>
    </location>
</feature>
<sequence length="715" mass="80149">MILYNRFASIKQLRTFSWAGKILITAIFYFLLGHIGFFTAAYSGYASPVWPASGWALCALLLFGKSAAIGVGFGSFVYNLSTKLDILSEYPLAPQFWGAILIGCGSGLQALLGSIFYNKIVRDADFTRNTANVIRFLWMETLVCTTSASVANLGLFLMGIIPAETIASTWIFWWSGDMLGVFLYFPFFWSWLTPNLSSPKKNVLRESIPVILLLILIASATFNVFRIKALELDYPIAYLLITIVIWSSIQFGARESSLTLTLISGLAICGALQGSTQFSASSRETSLLLLQSFLSAMSITSLLVLSVVRERREAERRLLHSHGELETLITERTLELTKSNVSLDETEARYKRLFENIPIGIFECDYSRVKALLDSLPPMGNMQFYRFLSKNPEFMRECAQSIRVIDANLETVKMFKTNSKEAVLQITKNIYDIGKSNDFVNLLYCIRLGLRALEYDIFLTAYDGSKFEATLRWSLPPESEKTFSSIIVTAEVITEKKEAERQLKASLREKDVMLKEIHHRVKNNLQAISSLFSLQADYVNDPKVHEAFAESQNRIQTMALIHDELYQSKDLGDIEFSGYANRLSAKIRSAYKIGPDVRLKTEMERLNLEVSVAIPLGLILNELLTNCFKYAFPSGFQPESGERSVTIRIGKEKDFGVLEISDTGCGLSGDSDPFEGPSFGLTLVQVLTRQLKGKLDFSSSLGKGTSFRIRFSLAQ</sequence>
<keyword evidence="4" id="KW-1003">Cell membrane</keyword>
<feature type="transmembrane region" description="Helical" evidence="9">
    <location>
        <begin position="257"/>
        <end position="275"/>
    </location>
</feature>
<feature type="transmembrane region" description="Helical" evidence="9">
    <location>
        <begin position="287"/>
        <end position="308"/>
    </location>
</feature>
<dbReference type="RefSeq" id="WP_135767011.1">
    <property type="nucleotide sequence ID" value="NZ_RQET01000004.1"/>
</dbReference>
<dbReference type="GO" id="GO:0005886">
    <property type="term" value="C:plasma membrane"/>
    <property type="evidence" value="ECO:0007669"/>
    <property type="project" value="UniProtKB-SubCell"/>
</dbReference>
<protein>
    <recommendedName>
        <fullName evidence="3">histidine kinase</fullName>
        <ecNumber evidence="3">2.7.13.3</ecNumber>
    </recommendedName>
</protein>
<feature type="transmembrane region" description="Helical" evidence="9">
    <location>
        <begin position="92"/>
        <end position="117"/>
    </location>
</feature>
<dbReference type="SMART" id="SM00387">
    <property type="entry name" value="HATPase_c"/>
    <property type="match status" value="1"/>
</dbReference>
<feature type="transmembrane region" description="Helical" evidence="9">
    <location>
        <begin position="207"/>
        <end position="225"/>
    </location>
</feature>
<dbReference type="Proteomes" id="UP000298458">
    <property type="component" value="Unassembled WGS sequence"/>
</dbReference>
<dbReference type="PANTHER" id="PTHR43065">
    <property type="entry name" value="SENSOR HISTIDINE KINASE"/>
    <property type="match status" value="1"/>
</dbReference>
<comment type="subcellular location">
    <subcellularLocation>
        <location evidence="2">Cell membrane</location>
        <topology evidence="2">Multi-pass membrane protein</topology>
    </subcellularLocation>
</comment>
<feature type="transmembrane region" description="Helical" evidence="9">
    <location>
        <begin position="54"/>
        <end position="80"/>
    </location>
</feature>
<evidence type="ECO:0000256" key="8">
    <source>
        <dbReference type="SAM" id="Coils"/>
    </source>
</evidence>
<keyword evidence="7 9" id="KW-0472">Membrane</keyword>
<evidence type="ECO:0000313" key="12">
    <source>
        <dbReference type="Proteomes" id="UP000298458"/>
    </source>
</evidence>
<keyword evidence="12" id="KW-1185">Reference proteome</keyword>
<proteinExistence type="predicted"/>
<dbReference type="EC" id="2.7.13.3" evidence="3"/>
<dbReference type="PANTHER" id="PTHR43065:SF23">
    <property type="entry name" value="SENSOR HISTIDINE KINASE PDTAS"/>
    <property type="match status" value="1"/>
</dbReference>
<evidence type="ECO:0000256" key="4">
    <source>
        <dbReference type="ARBA" id="ARBA00022475"/>
    </source>
</evidence>
<dbReference type="InterPro" id="IPR011495">
    <property type="entry name" value="Sig_transdc_His_kin_sub2_dim/P"/>
</dbReference>
<dbReference type="Gene3D" id="3.30.565.10">
    <property type="entry name" value="Histidine kinase-like ATPase, C-terminal domain"/>
    <property type="match status" value="1"/>
</dbReference>
<dbReference type="GO" id="GO:0004673">
    <property type="term" value="F:protein histidine kinase activity"/>
    <property type="evidence" value="ECO:0007669"/>
    <property type="project" value="UniProtKB-EC"/>
</dbReference>
<dbReference type="InterPro" id="IPR036890">
    <property type="entry name" value="HATPase_C_sf"/>
</dbReference>
<dbReference type="EMBL" id="RQET01000004">
    <property type="protein sequence ID" value="TGK11607.1"/>
    <property type="molecule type" value="Genomic_DNA"/>
</dbReference>
<dbReference type="InterPro" id="IPR003594">
    <property type="entry name" value="HATPase_dom"/>
</dbReference>
<gene>
    <name evidence="11" type="ORF">EHO60_04730</name>
</gene>
<comment type="catalytic activity">
    <reaction evidence="1">
        <text>ATP + protein L-histidine = ADP + protein N-phospho-L-histidine.</text>
        <dbReference type="EC" id="2.7.13.3"/>
    </reaction>
</comment>
<evidence type="ECO:0000256" key="1">
    <source>
        <dbReference type="ARBA" id="ARBA00000085"/>
    </source>
</evidence>